<feature type="domain" description="Single Cache" evidence="7">
    <location>
        <begin position="157"/>
        <end position="236"/>
    </location>
</feature>
<keyword evidence="5" id="KW-0472">Membrane</keyword>
<keyword evidence="3" id="KW-0812">Transmembrane</keyword>
<dbReference type="GO" id="GO:0005886">
    <property type="term" value="C:plasma membrane"/>
    <property type="evidence" value="ECO:0007669"/>
    <property type="project" value="UniProtKB-SubCell"/>
</dbReference>
<gene>
    <name evidence="8" type="ORF">NCTC10696_03628</name>
</gene>
<dbReference type="AlphaFoldDB" id="A0AAX3IB10"/>
<feature type="signal peptide" evidence="6">
    <location>
        <begin position="1"/>
        <end position="23"/>
    </location>
</feature>
<evidence type="ECO:0000313" key="9">
    <source>
        <dbReference type="Proteomes" id="UP000306562"/>
    </source>
</evidence>
<evidence type="ECO:0000256" key="6">
    <source>
        <dbReference type="SAM" id="SignalP"/>
    </source>
</evidence>
<evidence type="ECO:0000256" key="1">
    <source>
        <dbReference type="ARBA" id="ARBA00004651"/>
    </source>
</evidence>
<name>A0AAX3IB10_9PSED</name>
<feature type="domain" description="Single Cache" evidence="7">
    <location>
        <begin position="22"/>
        <end position="108"/>
    </location>
</feature>
<dbReference type="InterPro" id="IPR004010">
    <property type="entry name" value="Double_Cache_2"/>
</dbReference>
<dbReference type="Pfam" id="PF08269">
    <property type="entry name" value="dCache_2"/>
    <property type="match status" value="1"/>
</dbReference>
<evidence type="ECO:0000256" key="4">
    <source>
        <dbReference type="ARBA" id="ARBA00022989"/>
    </source>
</evidence>
<dbReference type="SMART" id="SM01049">
    <property type="entry name" value="Cache_2"/>
    <property type="match status" value="2"/>
</dbReference>
<dbReference type="InterPro" id="IPR033480">
    <property type="entry name" value="sCache_2"/>
</dbReference>
<reference evidence="8 9" key="1">
    <citation type="submission" date="2019-05" db="EMBL/GenBank/DDBJ databases">
        <authorList>
            <consortium name="Pathogen Informatics"/>
        </authorList>
    </citation>
    <scope>NUCLEOTIDE SEQUENCE [LARGE SCALE GENOMIC DNA]</scope>
    <source>
        <strain evidence="8 9">NCTC10696</strain>
    </source>
</reference>
<accession>A0AAX3IB10</accession>
<evidence type="ECO:0000313" key="8">
    <source>
        <dbReference type="EMBL" id="VTR01722.1"/>
    </source>
</evidence>
<dbReference type="EMBL" id="LR590482">
    <property type="protein sequence ID" value="VTR01722.1"/>
    <property type="molecule type" value="Genomic_DNA"/>
</dbReference>
<dbReference type="RefSeq" id="WP_057023747.1">
    <property type="nucleotide sequence ID" value="NZ_CBCSGQ010000010.1"/>
</dbReference>
<protein>
    <submittedName>
        <fullName evidence="8">Methyl-accepting chemotaxis protein</fullName>
    </submittedName>
</protein>
<evidence type="ECO:0000256" key="3">
    <source>
        <dbReference type="ARBA" id="ARBA00022692"/>
    </source>
</evidence>
<evidence type="ECO:0000259" key="7">
    <source>
        <dbReference type="SMART" id="SM01049"/>
    </source>
</evidence>
<evidence type="ECO:0000256" key="5">
    <source>
        <dbReference type="ARBA" id="ARBA00023136"/>
    </source>
</evidence>
<keyword evidence="4" id="KW-1133">Transmembrane helix</keyword>
<dbReference type="Gene3D" id="3.30.450.20">
    <property type="entry name" value="PAS domain"/>
    <property type="match status" value="2"/>
</dbReference>
<feature type="chain" id="PRO_5044016305" evidence="6">
    <location>
        <begin position="24"/>
        <end position="293"/>
    </location>
</feature>
<organism evidence="8 9">
    <name type="scientific">Pseudomonas synxantha</name>
    <dbReference type="NCBI Taxonomy" id="47883"/>
    <lineage>
        <taxon>Bacteria</taxon>
        <taxon>Pseudomonadati</taxon>
        <taxon>Pseudomonadota</taxon>
        <taxon>Gammaproteobacteria</taxon>
        <taxon>Pseudomonadales</taxon>
        <taxon>Pseudomonadaceae</taxon>
        <taxon>Pseudomonas</taxon>
    </lineage>
</organism>
<keyword evidence="2" id="KW-1003">Cell membrane</keyword>
<comment type="subcellular location">
    <subcellularLocation>
        <location evidence="1">Cell membrane</location>
        <topology evidence="1">Multi-pass membrane protein</topology>
    </subcellularLocation>
</comment>
<proteinExistence type="predicted"/>
<sequence length="293" mass="32582">MSLYRPFVLLCLWCSAFINGAQAATTDVYGGEAQRANALLAKAVADYKTRGDGALAEFSRQGAYVDGELYIYVIDTAGVMLASGGPSASLVGKPVVSVLDDDLKAAFQHAISQPADGTVRSAEYRWWNWQHGKVERKRVFYERVADRVISVGYYMPRASAEQARQLLQRVTEQLASDPASTLDRINKHDKQLTEDDLYAFVVDLKTQRFAAHGFLPRLVGTDFKSLRSTDGKPIGEAMLELMRTEDNAEMTYLWRNPMTGQNELKQTFLQRIDGYVVAVGCYTIVGLKACGRQ</sequence>
<keyword evidence="6" id="KW-0732">Signal</keyword>
<evidence type="ECO:0000256" key="2">
    <source>
        <dbReference type="ARBA" id="ARBA00022475"/>
    </source>
</evidence>
<dbReference type="Proteomes" id="UP000306562">
    <property type="component" value="Chromosome"/>
</dbReference>